<dbReference type="InParanoid" id="D6TV71"/>
<dbReference type="GO" id="GO:0005829">
    <property type="term" value="C:cytosol"/>
    <property type="evidence" value="ECO:0007669"/>
    <property type="project" value="TreeGrafter"/>
</dbReference>
<keyword evidence="3" id="KW-0520">NAD</keyword>
<keyword evidence="8" id="KW-1185">Reference proteome</keyword>
<dbReference type="Gene3D" id="3.40.50.720">
    <property type="entry name" value="NAD(P)-binding Rossmann-like Domain"/>
    <property type="match status" value="2"/>
</dbReference>
<dbReference type="Pfam" id="PF02826">
    <property type="entry name" value="2-Hacid_dh_C"/>
    <property type="match status" value="1"/>
</dbReference>
<dbReference type="CDD" id="cd12167">
    <property type="entry name" value="2-Hacid_dh_8"/>
    <property type="match status" value="1"/>
</dbReference>
<evidence type="ECO:0000259" key="5">
    <source>
        <dbReference type="Pfam" id="PF00389"/>
    </source>
</evidence>
<dbReference type="InterPro" id="IPR006139">
    <property type="entry name" value="D-isomer_2_OHA_DH_cat_dom"/>
</dbReference>
<dbReference type="EMBL" id="ADVG01000003">
    <property type="protein sequence ID" value="EFH84171.1"/>
    <property type="molecule type" value="Genomic_DNA"/>
</dbReference>
<dbReference type="AlphaFoldDB" id="D6TV71"/>
<dbReference type="GO" id="GO:0030267">
    <property type="term" value="F:glyoxylate reductase (NADPH) activity"/>
    <property type="evidence" value="ECO:0007669"/>
    <property type="project" value="TreeGrafter"/>
</dbReference>
<dbReference type="GO" id="GO:0016618">
    <property type="term" value="F:hydroxypyruvate reductase [NAD(P)H] activity"/>
    <property type="evidence" value="ECO:0007669"/>
    <property type="project" value="TreeGrafter"/>
</dbReference>
<evidence type="ECO:0000256" key="4">
    <source>
        <dbReference type="RuleBase" id="RU003719"/>
    </source>
</evidence>
<accession>D6TV71</accession>
<dbReference type="Proteomes" id="UP000004508">
    <property type="component" value="Unassembled WGS sequence"/>
</dbReference>
<dbReference type="InterPro" id="IPR036291">
    <property type="entry name" value="NAD(P)-bd_dom_sf"/>
</dbReference>
<evidence type="ECO:0000256" key="1">
    <source>
        <dbReference type="ARBA" id="ARBA00005854"/>
    </source>
</evidence>
<evidence type="ECO:0000259" key="6">
    <source>
        <dbReference type="Pfam" id="PF02826"/>
    </source>
</evidence>
<dbReference type="Pfam" id="PF00389">
    <property type="entry name" value="2-Hacid_dh"/>
    <property type="match status" value="1"/>
</dbReference>
<evidence type="ECO:0000256" key="2">
    <source>
        <dbReference type="ARBA" id="ARBA00023002"/>
    </source>
</evidence>
<name>D6TV71_KTERA</name>
<keyword evidence="2 4" id="KW-0560">Oxidoreductase</keyword>
<dbReference type="eggNOG" id="COG0111">
    <property type="taxonomic scope" value="Bacteria"/>
</dbReference>
<dbReference type="InterPro" id="IPR050223">
    <property type="entry name" value="D-isomer_2-hydroxyacid_DH"/>
</dbReference>
<dbReference type="STRING" id="485913.Krac_5192"/>
<dbReference type="RefSeq" id="WP_007915460.1">
    <property type="nucleotide sequence ID" value="NZ_ADVG01000003.1"/>
</dbReference>
<proteinExistence type="inferred from homology"/>
<feature type="domain" description="D-isomer specific 2-hydroxyacid dehydrogenase NAD-binding" evidence="6">
    <location>
        <begin position="123"/>
        <end position="297"/>
    </location>
</feature>
<evidence type="ECO:0000256" key="3">
    <source>
        <dbReference type="ARBA" id="ARBA00023027"/>
    </source>
</evidence>
<evidence type="ECO:0000313" key="7">
    <source>
        <dbReference type="EMBL" id="EFH84171.1"/>
    </source>
</evidence>
<gene>
    <name evidence="7" type="ORF">Krac_5192</name>
</gene>
<sequence length="337" mass="36976">MISADTRPAVAMLVDPQWRQRIFLPASLERLSTAARLIPDTEVALSEERLPELLNGAVACLTGWGTPTLTDVILEQAPSLRLVAHTAGSVHHLVPETIFERGVRVTHAAAALAEGVAEFTVLQILQSLRRLDQFERRLRAGEPWHVLSHTPGHLLSTQTVGLVGASRIGRDVIGLLHPFGCRLLMFDPYLTPEEAREMGVELCELDDLFASSDIVSLHAPLLPSTRGMITSRHLALLRDGGVLVNTARAGLIDEDALVRELVSGRINAALDVFVQEPLPDEHPFRTLPNVLISPHIAAMTCETLLKQGEMMIDEILRFLAGEPLLYEIHSEKLAIMA</sequence>
<feature type="domain" description="D-isomer specific 2-hydroxyacid dehydrogenase catalytic" evidence="5">
    <location>
        <begin position="40"/>
        <end position="327"/>
    </location>
</feature>
<dbReference type="SUPFAM" id="SSF52283">
    <property type="entry name" value="Formate/glycerate dehydrogenase catalytic domain-like"/>
    <property type="match status" value="1"/>
</dbReference>
<organism evidence="7 8">
    <name type="scientific">Ktedonobacter racemifer DSM 44963</name>
    <dbReference type="NCBI Taxonomy" id="485913"/>
    <lineage>
        <taxon>Bacteria</taxon>
        <taxon>Bacillati</taxon>
        <taxon>Chloroflexota</taxon>
        <taxon>Ktedonobacteria</taxon>
        <taxon>Ktedonobacterales</taxon>
        <taxon>Ktedonobacteraceae</taxon>
        <taxon>Ktedonobacter</taxon>
    </lineage>
</organism>
<comment type="similarity">
    <text evidence="1 4">Belongs to the D-isomer specific 2-hydroxyacid dehydrogenase family.</text>
</comment>
<dbReference type="PANTHER" id="PTHR10996">
    <property type="entry name" value="2-HYDROXYACID DEHYDROGENASE-RELATED"/>
    <property type="match status" value="1"/>
</dbReference>
<comment type="caution">
    <text evidence="7">The sequence shown here is derived from an EMBL/GenBank/DDBJ whole genome shotgun (WGS) entry which is preliminary data.</text>
</comment>
<dbReference type="InterPro" id="IPR006140">
    <property type="entry name" value="D-isomer_DH_NAD-bd"/>
</dbReference>
<evidence type="ECO:0000313" key="8">
    <source>
        <dbReference type="Proteomes" id="UP000004508"/>
    </source>
</evidence>
<protein>
    <submittedName>
        <fullName evidence="7">D-isomer specific 2-hydroxyacid dehydrogenase NAD-binding</fullName>
    </submittedName>
</protein>
<reference evidence="7 8" key="1">
    <citation type="journal article" date="2011" name="Stand. Genomic Sci.">
        <title>Non-contiguous finished genome sequence and contextual data of the filamentous soil bacterium Ktedonobacter racemifer type strain (SOSP1-21).</title>
        <authorList>
            <person name="Chang Y.J."/>
            <person name="Land M."/>
            <person name="Hauser L."/>
            <person name="Chertkov O."/>
            <person name="Del Rio T.G."/>
            <person name="Nolan M."/>
            <person name="Copeland A."/>
            <person name="Tice H."/>
            <person name="Cheng J.F."/>
            <person name="Lucas S."/>
            <person name="Han C."/>
            <person name="Goodwin L."/>
            <person name="Pitluck S."/>
            <person name="Ivanova N."/>
            <person name="Ovchinikova G."/>
            <person name="Pati A."/>
            <person name="Chen A."/>
            <person name="Palaniappan K."/>
            <person name="Mavromatis K."/>
            <person name="Liolios K."/>
            <person name="Brettin T."/>
            <person name="Fiebig A."/>
            <person name="Rohde M."/>
            <person name="Abt B."/>
            <person name="Goker M."/>
            <person name="Detter J.C."/>
            <person name="Woyke T."/>
            <person name="Bristow J."/>
            <person name="Eisen J.A."/>
            <person name="Markowitz V."/>
            <person name="Hugenholtz P."/>
            <person name="Kyrpides N.C."/>
            <person name="Klenk H.P."/>
            <person name="Lapidus A."/>
        </authorList>
    </citation>
    <scope>NUCLEOTIDE SEQUENCE [LARGE SCALE GENOMIC DNA]</scope>
    <source>
        <strain evidence="8">DSM 44963</strain>
    </source>
</reference>
<dbReference type="GO" id="GO:0051287">
    <property type="term" value="F:NAD binding"/>
    <property type="evidence" value="ECO:0007669"/>
    <property type="project" value="InterPro"/>
</dbReference>
<dbReference type="SUPFAM" id="SSF51735">
    <property type="entry name" value="NAD(P)-binding Rossmann-fold domains"/>
    <property type="match status" value="1"/>
</dbReference>
<dbReference type="OrthoDB" id="9805416at2"/>
<dbReference type="PANTHER" id="PTHR10996:SF178">
    <property type="entry name" value="2-HYDROXYACID DEHYDROGENASE YGL185C-RELATED"/>
    <property type="match status" value="1"/>
</dbReference>